<keyword evidence="3" id="KW-1185">Reference proteome</keyword>
<organism evidence="2 3">
    <name type="scientific">Colletotrichum cuscutae</name>
    <dbReference type="NCBI Taxonomy" id="1209917"/>
    <lineage>
        <taxon>Eukaryota</taxon>
        <taxon>Fungi</taxon>
        <taxon>Dikarya</taxon>
        <taxon>Ascomycota</taxon>
        <taxon>Pezizomycotina</taxon>
        <taxon>Sordariomycetes</taxon>
        <taxon>Hypocreomycetidae</taxon>
        <taxon>Glomerellales</taxon>
        <taxon>Glomerellaceae</taxon>
        <taxon>Colletotrichum</taxon>
        <taxon>Colletotrichum acutatum species complex</taxon>
    </lineage>
</organism>
<dbReference type="EMBL" id="MPDP01000139">
    <property type="protein sequence ID" value="KAK1476784.1"/>
    <property type="molecule type" value="Genomic_DNA"/>
</dbReference>
<evidence type="ECO:0000256" key="1">
    <source>
        <dbReference type="SAM" id="MobiDB-lite"/>
    </source>
</evidence>
<evidence type="ECO:0000313" key="3">
    <source>
        <dbReference type="Proteomes" id="UP001239213"/>
    </source>
</evidence>
<evidence type="ECO:0000313" key="2">
    <source>
        <dbReference type="EMBL" id="KAK1476784.1"/>
    </source>
</evidence>
<protein>
    <submittedName>
        <fullName evidence="2">Uncharacterized protein</fullName>
    </submittedName>
</protein>
<feature type="compositionally biased region" description="Basic and acidic residues" evidence="1">
    <location>
        <begin position="33"/>
        <end position="47"/>
    </location>
</feature>
<dbReference type="AlphaFoldDB" id="A0AAI9Y337"/>
<gene>
    <name evidence="2" type="ORF">CCUS01_16748</name>
</gene>
<name>A0AAI9Y337_9PEZI</name>
<reference evidence="2" key="1">
    <citation type="submission" date="2016-11" db="EMBL/GenBank/DDBJ databases">
        <title>The genome sequence of Colletotrichum cuscutae.</title>
        <authorList>
            <person name="Baroncelli R."/>
        </authorList>
    </citation>
    <scope>NUCLEOTIDE SEQUENCE</scope>
    <source>
        <strain evidence="2">IMI 304802</strain>
    </source>
</reference>
<sequence length="265" mass="29592">GIPQCQRSIPLRGHTWFNLHHHHAVPLRPVRRRGQDRESKPARGDHARRPRGTLTSWQTRVEYHRAPTCSTTSSTLPTNNPCRLRALSFAPYAGPLFHRPTSTAPMLCFNSVMTHALSRRRSTFGHYLCALSRLSPMSWDADALLHKRTRSAFIIVDSGTGTPSSSSLILRIAAFSIEIHNSLDGGIVRRRYGYRLRRSRSGTLQQCRSAGGVHGRPSCAGACSGGSVCARYIYRSQVYDTCQLWCTRDTHYTTPSTCCSCTYNG</sequence>
<dbReference type="Proteomes" id="UP001239213">
    <property type="component" value="Unassembled WGS sequence"/>
</dbReference>
<accession>A0AAI9Y337</accession>
<feature type="non-terminal residue" evidence="2">
    <location>
        <position position="1"/>
    </location>
</feature>
<feature type="region of interest" description="Disordered" evidence="1">
    <location>
        <begin position="27"/>
        <end position="57"/>
    </location>
</feature>
<proteinExistence type="predicted"/>
<comment type="caution">
    <text evidence="2">The sequence shown here is derived from an EMBL/GenBank/DDBJ whole genome shotgun (WGS) entry which is preliminary data.</text>
</comment>